<evidence type="ECO:0000313" key="1">
    <source>
        <dbReference type="EMBL" id="MEN7551061.1"/>
    </source>
</evidence>
<sequence>MTYAEKFEDLSFQQKVVMVKELGELMTTQLNANGKVCVFDVSGMFIGVWYENGLSDRITRIKEIKDYTELKSMFPRVKIIDGESHDD</sequence>
<organism evidence="1 2">
    <name type="scientific">Rapidithrix thailandica</name>
    <dbReference type="NCBI Taxonomy" id="413964"/>
    <lineage>
        <taxon>Bacteria</taxon>
        <taxon>Pseudomonadati</taxon>
        <taxon>Bacteroidota</taxon>
        <taxon>Cytophagia</taxon>
        <taxon>Cytophagales</taxon>
        <taxon>Flammeovirgaceae</taxon>
        <taxon>Rapidithrix</taxon>
    </lineage>
</organism>
<proteinExistence type="predicted"/>
<dbReference type="Proteomes" id="UP001403385">
    <property type="component" value="Unassembled WGS sequence"/>
</dbReference>
<accession>A0AAW9SK11</accession>
<name>A0AAW9SK11_9BACT</name>
<comment type="caution">
    <text evidence="1">The sequence shown here is derived from an EMBL/GenBank/DDBJ whole genome shotgun (WGS) entry which is preliminary data.</text>
</comment>
<gene>
    <name evidence="1" type="ORF">AAG747_24280</name>
</gene>
<protein>
    <submittedName>
        <fullName evidence="1">Uncharacterized protein</fullName>
    </submittedName>
</protein>
<evidence type="ECO:0000313" key="2">
    <source>
        <dbReference type="Proteomes" id="UP001403385"/>
    </source>
</evidence>
<keyword evidence="2" id="KW-1185">Reference proteome</keyword>
<dbReference type="EMBL" id="JBDKWZ010000019">
    <property type="protein sequence ID" value="MEN7551061.1"/>
    <property type="molecule type" value="Genomic_DNA"/>
</dbReference>
<dbReference type="RefSeq" id="WP_346823843.1">
    <property type="nucleotide sequence ID" value="NZ_JBDKWZ010000019.1"/>
</dbReference>
<reference evidence="1 2" key="1">
    <citation type="submission" date="2024-04" db="EMBL/GenBank/DDBJ databases">
        <title>Novel genus in family Flammeovirgaceae.</title>
        <authorList>
            <person name="Nguyen T.H."/>
            <person name="Vuong T.Q."/>
            <person name="Le H."/>
            <person name="Kim S.-G."/>
        </authorList>
    </citation>
    <scope>NUCLEOTIDE SEQUENCE [LARGE SCALE GENOMIC DNA]</scope>
    <source>
        <strain evidence="1 2">JCM 23209</strain>
    </source>
</reference>
<dbReference type="AlphaFoldDB" id="A0AAW9SK11"/>